<dbReference type="Pfam" id="PF01535">
    <property type="entry name" value="PPR"/>
    <property type="match status" value="1"/>
</dbReference>
<dbReference type="FunFam" id="1.25.40.10:FF:000692">
    <property type="entry name" value="Pentatricopeptide repeat-containing protein At3g13880"/>
    <property type="match status" value="1"/>
</dbReference>
<dbReference type="Gene3D" id="1.25.40.10">
    <property type="entry name" value="Tetratricopeptide repeat domain"/>
    <property type="match status" value="5"/>
</dbReference>
<gene>
    <name evidence="5" type="ORF">SLEP1_g43513</name>
</gene>
<name>A0AAV5LD61_9ROSI</name>
<keyword evidence="2" id="KW-0677">Repeat</keyword>
<evidence type="ECO:0000256" key="1">
    <source>
        <dbReference type="ARBA" id="ARBA00006643"/>
    </source>
</evidence>
<dbReference type="Pfam" id="PF20430">
    <property type="entry name" value="Eplus_motif"/>
    <property type="match status" value="1"/>
</dbReference>
<dbReference type="AlphaFoldDB" id="A0AAV5LD61"/>
<proteinExistence type="inferred from homology"/>
<dbReference type="InterPro" id="IPR011990">
    <property type="entry name" value="TPR-like_helical_dom_sf"/>
</dbReference>
<comment type="caution">
    <text evidence="5">The sequence shown here is derived from an EMBL/GenBank/DDBJ whole genome shotgun (WGS) entry which is preliminary data.</text>
</comment>
<feature type="repeat" description="PPR" evidence="3">
    <location>
        <begin position="433"/>
        <end position="467"/>
    </location>
</feature>
<dbReference type="InterPro" id="IPR032867">
    <property type="entry name" value="DYW_dom"/>
</dbReference>
<keyword evidence="6" id="KW-1185">Reference proteome</keyword>
<sequence length="838" mass="93815">MFPEKSKLRDFNNLSNAIALSKLQTSNSLSRKSFSALAQAMPTPQQNYPHNCLQFSFDSVTYTKLIQHSVKSGSLVHGKLAHARMIKTAFKPCLFLVNNLLNMYCKSGEMGLAHRVFDKIPKRNIISYNSLMSGYTQMGFYEEAINVFAEARMSGLKLDKFTYASGLSVCSQTEDLDLGRMVHGFVVVSGLRDKVLTSSLIDMYCKCGRVDQARYLLETSKELDSASWNSLIAGYVHRNESEEVLKLLIKMHQLGMSLNPYTMGSTLKACCMNFNIPEACGQMLHGCAIKLGWDSDVVVGTALLDMYAKTGELNDSIKIFEQMPSHNVVMYNAMISGFIQTESIREEQANKALNLFSVLLGEGLKPSRFTFSSILKACRALEAFEYGKQIHAQICKNNLQSDEFIANALIELYLLLGSTEDSLKCFRLTPKLDIVSWTSMIAGYFRNGQYESALTLFHELLSSGQRPDEFIISNMLSSCVDLAAVRLGAQVHGYSIKSGIGSFRIVQNAQICMYAKSGDLDSANITFQETENPDVVSWSVMIYSSAQHGCAKYALRLFELMKDYGIAPNQITFMGVLSACSHGGLVEEGLRCFEMMKDHSMEMNVKHFCCIVDLLGRAGRLADAKNFILKSGFEDNPVMWRSLLSACRVHKDMVTGKQVAERVIALEPQASASYVLLYNIYSEAGLEALAARVREQMIDRGVKKEPGLSWIEVGNKFHYFMVGDRFHPMSEMIYAKLEELLEKIKKIGYVNERLVSGETGLGGNSVINYHSEKLAVSFGLISLPTLAPVRVMKNLRVCHDCHTAMKLLSKVEGREIILRDPIRFHRFREGICSCSDYW</sequence>
<dbReference type="PANTHER" id="PTHR24015:SF811">
    <property type="entry name" value="OS01G0959600 PROTEIN"/>
    <property type="match status" value="1"/>
</dbReference>
<feature type="repeat" description="PPR" evidence="3">
    <location>
        <begin position="224"/>
        <end position="258"/>
    </location>
</feature>
<evidence type="ECO:0000256" key="2">
    <source>
        <dbReference type="ARBA" id="ARBA00022737"/>
    </source>
</evidence>
<comment type="similarity">
    <text evidence="1">Belongs to the PPR family. PCMP-H subfamily.</text>
</comment>
<reference evidence="5 6" key="1">
    <citation type="journal article" date="2021" name="Commun. Biol.">
        <title>The genome of Shorea leprosula (Dipterocarpaceae) highlights the ecological relevance of drought in aseasonal tropical rainforests.</title>
        <authorList>
            <person name="Ng K.K.S."/>
            <person name="Kobayashi M.J."/>
            <person name="Fawcett J.A."/>
            <person name="Hatakeyama M."/>
            <person name="Paape T."/>
            <person name="Ng C.H."/>
            <person name="Ang C.C."/>
            <person name="Tnah L.H."/>
            <person name="Lee C.T."/>
            <person name="Nishiyama T."/>
            <person name="Sese J."/>
            <person name="O'Brien M.J."/>
            <person name="Copetti D."/>
            <person name="Mohd Noor M.I."/>
            <person name="Ong R.C."/>
            <person name="Putra M."/>
            <person name="Sireger I.Z."/>
            <person name="Indrioko S."/>
            <person name="Kosugi Y."/>
            <person name="Izuno A."/>
            <person name="Isagi Y."/>
            <person name="Lee S.L."/>
            <person name="Shimizu K.K."/>
        </authorList>
    </citation>
    <scope>NUCLEOTIDE SEQUENCE [LARGE SCALE GENOMIC DNA]</scope>
    <source>
        <strain evidence="5">214</strain>
    </source>
</reference>
<dbReference type="InterPro" id="IPR002885">
    <property type="entry name" value="PPR_rpt"/>
</dbReference>
<feature type="domain" description="DYW" evidence="4">
    <location>
        <begin position="766"/>
        <end position="838"/>
    </location>
</feature>
<feature type="repeat" description="PPR" evidence="3">
    <location>
        <begin position="296"/>
        <end position="330"/>
    </location>
</feature>
<evidence type="ECO:0000313" key="5">
    <source>
        <dbReference type="EMBL" id="GKV35211.1"/>
    </source>
</evidence>
<dbReference type="InterPro" id="IPR046849">
    <property type="entry name" value="E2_motif"/>
</dbReference>
<dbReference type="Pfam" id="PF14432">
    <property type="entry name" value="DYW_deaminase"/>
    <property type="match status" value="1"/>
</dbReference>
<feature type="repeat" description="PPR" evidence="3">
    <location>
        <begin position="124"/>
        <end position="158"/>
    </location>
</feature>
<dbReference type="NCBIfam" id="TIGR00756">
    <property type="entry name" value="PPR"/>
    <property type="match status" value="5"/>
</dbReference>
<dbReference type="InterPro" id="IPR046960">
    <property type="entry name" value="PPR_At4g14850-like_plant"/>
</dbReference>
<dbReference type="PANTHER" id="PTHR24015">
    <property type="entry name" value="OS07G0578800 PROTEIN-RELATED"/>
    <property type="match status" value="1"/>
</dbReference>
<evidence type="ECO:0000259" key="4">
    <source>
        <dbReference type="Pfam" id="PF14432"/>
    </source>
</evidence>
<dbReference type="Proteomes" id="UP001054252">
    <property type="component" value="Unassembled WGS sequence"/>
</dbReference>
<dbReference type="GO" id="GO:0008270">
    <property type="term" value="F:zinc ion binding"/>
    <property type="evidence" value="ECO:0007669"/>
    <property type="project" value="InterPro"/>
</dbReference>
<dbReference type="Pfam" id="PF13041">
    <property type="entry name" value="PPR_2"/>
    <property type="match status" value="5"/>
</dbReference>
<dbReference type="FunFam" id="1.25.40.10:FF:001495">
    <property type="entry name" value="Pentatricopeptide repeat-containing protein At3g13880"/>
    <property type="match status" value="1"/>
</dbReference>
<dbReference type="PROSITE" id="PS51375">
    <property type="entry name" value="PPR"/>
    <property type="match status" value="6"/>
</dbReference>
<dbReference type="EMBL" id="BPVZ01000109">
    <property type="protein sequence ID" value="GKV35211.1"/>
    <property type="molecule type" value="Genomic_DNA"/>
</dbReference>
<organism evidence="5 6">
    <name type="scientific">Rubroshorea leprosula</name>
    <dbReference type="NCBI Taxonomy" id="152421"/>
    <lineage>
        <taxon>Eukaryota</taxon>
        <taxon>Viridiplantae</taxon>
        <taxon>Streptophyta</taxon>
        <taxon>Embryophyta</taxon>
        <taxon>Tracheophyta</taxon>
        <taxon>Spermatophyta</taxon>
        <taxon>Magnoliopsida</taxon>
        <taxon>eudicotyledons</taxon>
        <taxon>Gunneridae</taxon>
        <taxon>Pentapetalae</taxon>
        <taxon>rosids</taxon>
        <taxon>malvids</taxon>
        <taxon>Malvales</taxon>
        <taxon>Dipterocarpaceae</taxon>
        <taxon>Rubroshorea</taxon>
    </lineage>
</organism>
<dbReference type="FunFam" id="1.25.40.10:FF:000776">
    <property type="entry name" value="Pentatricopeptide repeat-containing protein At3g13880"/>
    <property type="match status" value="1"/>
</dbReference>
<dbReference type="GO" id="GO:0003723">
    <property type="term" value="F:RNA binding"/>
    <property type="evidence" value="ECO:0007669"/>
    <property type="project" value="InterPro"/>
</dbReference>
<dbReference type="Pfam" id="PF20431">
    <property type="entry name" value="E_motif"/>
    <property type="match status" value="1"/>
</dbReference>
<feature type="repeat" description="PPR" evidence="3">
    <location>
        <begin position="534"/>
        <end position="568"/>
    </location>
</feature>
<dbReference type="InterPro" id="IPR046848">
    <property type="entry name" value="E_motif"/>
</dbReference>
<evidence type="ECO:0000313" key="6">
    <source>
        <dbReference type="Proteomes" id="UP001054252"/>
    </source>
</evidence>
<protein>
    <recommendedName>
        <fullName evidence="4">DYW domain-containing protein</fullName>
    </recommendedName>
</protein>
<dbReference type="GO" id="GO:0009451">
    <property type="term" value="P:RNA modification"/>
    <property type="evidence" value="ECO:0007669"/>
    <property type="project" value="InterPro"/>
</dbReference>
<evidence type="ECO:0000256" key="3">
    <source>
        <dbReference type="PROSITE-ProRule" id="PRU00708"/>
    </source>
</evidence>
<feature type="repeat" description="PPR" evidence="3">
    <location>
        <begin position="569"/>
        <end position="603"/>
    </location>
</feature>
<accession>A0AAV5LD61</accession>